<comment type="caution">
    <text evidence="2">The sequence shown here is derived from an EMBL/GenBank/DDBJ whole genome shotgun (WGS) entry which is preliminary data.</text>
</comment>
<reference evidence="2" key="1">
    <citation type="submission" date="2020-06" db="EMBL/GenBank/DDBJ databases">
        <title>A novel thermopfilic bacterium from Erzurum, Turkey.</title>
        <authorList>
            <person name="Adiguzel A."/>
            <person name="Ay H."/>
            <person name="Baltaci M.O."/>
        </authorList>
    </citation>
    <scope>NUCLEOTIDE SEQUENCE</scope>
    <source>
        <strain evidence="2">P2</strain>
    </source>
</reference>
<accession>A0A8J8GE09</accession>
<dbReference type="AlphaFoldDB" id="A0A8J8GE09"/>
<organism evidence="2 3">
    <name type="scientific">Calidifontibacillus erzurumensis</name>
    <dbReference type="NCBI Taxonomy" id="2741433"/>
    <lineage>
        <taxon>Bacteria</taxon>
        <taxon>Bacillati</taxon>
        <taxon>Bacillota</taxon>
        <taxon>Bacilli</taxon>
        <taxon>Bacillales</taxon>
        <taxon>Bacillaceae</taxon>
        <taxon>Calidifontibacillus/Schinkia group</taxon>
        <taxon>Calidifontibacillus</taxon>
    </lineage>
</organism>
<evidence type="ECO:0000256" key="1">
    <source>
        <dbReference type="SAM" id="MobiDB-lite"/>
    </source>
</evidence>
<keyword evidence="3" id="KW-1185">Reference proteome</keyword>
<sequence>MLNAPMPQEVFDKQDEQSYKKRFPLGKNVKKALKDYLRDYKGHGTRPLFPTPKPVKQQLRDQWQSKLR</sequence>
<dbReference type="Proteomes" id="UP000625804">
    <property type="component" value="Unassembled WGS sequence"/>
</dbReference>
<protein>
    <submittedName>
        <fullName evidence="2">Uncharacterized protein</fullName>
    </submittedName>
</protein>
<evidence type="ECO:0000313" key="3">
    <source>
        <dbReference type="Proteomes" id="UP000625804"/>
    </source>
</evidence>
<proteinExistence type="predicted"/>
<name>A0A8J8GE09_9BACI</name>
<evidence type="ECO:0000313" key="2">
    <source>
        <dbReference type="EMBL" id="NSL50658.1"/>
    </source>
</evidence>
<gene>
    <name evidence="2" type="ORF">HR057_02630</name>
</gene>
<feature type="region of interest" description="Disordered" evidence="1">
    <location>
        <begin position="41"/>
        <end position="68"/>
    </location>
</feature>
<dbReference type="EMBL" id="JABTTE010000002">
    <property type="protein sequence ID" value="NSL50658.1"/>
    <property type="molecule type" value="Genomic_DNA"/>
</dbReference>
<dbReference type="RefSeq" id="WP_173729853.1">
    <property type="nucleotide sequence ID" value="NZ_JABTTE010000002.1"/>
</dbReference>